<dbReference type="InterPro" id="IPR050330">
    <property type="entry name" value="Bact_OuterMem_StrucFunc"/>
</dbReference>
<feature type="compositionally biased region" description="Low complexity" evidence="5">
    <location>
        <begin position="42"/>
        <end position="75"/>
    </location>
</feature>
<reference evidence="9" key="1">
    <citation type="journal article" date="2019" name="Int. J. Syst. Evol. Microbiol.">
        <title>The Global Catalogue of Microorganisms (GCM) 10K type strain sequencing project: providing services to taxonomists for standard genome sequencing and annotation.</title>
        <authorList>
            <consortium name="The Broad Institute Genomics Platform"/>
            <consortium name="The Broad Institute Genome Sequencing Center for Infectious Disease"/>
            <person name="Wu L."/>
            <person name="Ma J."/>
        </authorList>
    </citation>
    <scope>NUCLEOTIDE SEQUENCE [LARGE SCALE GENOMIC DNA]</scope>
    <source>
        <strain evidence="9">JCM 9373</strain>
    </source>
</reference>
<feature type="chain" id="PRO_5047515744" description="OmpA-like domain-containing protein" evidence="6">
    <location>
        <begin position="31"/>
        <end position="408"/>
    </location>
</feature>
<evidence type="ECO:0000313" key="9">
    <source>
        <dbReference type="Proteomes" id="UP001500320"/>
    </source>
</evidence>
<accession>A0ABP6MYE4</accession>
<dbReference type="InterPro" id="IPR006665">
    <property type="entry name" value="OmpA-like"/>
</dbReference>
<dbReference type="Proteomes" id="UP001500320">
    <property type="component" value="Unassembled WGS sequence"/>
</dbReference>
<dbReference type="Pfam" id="PF00691">
    <property type="entry name" value="OmpA"/>
    <property type="match status" value="1"/>
</dbReference>
<dbReference type="EMBL" id="BAAAUT010000014">
    <property type="protein sequence ID" value="GAA3130387.1"/>
    <property type="molecule type" value="Genomic_DNA"/>
</dbReference>
<keyword evidence="3" id="KW-0998">Cell outer membrane</keyword>
<dbReference type="PROSITE" id="PS51257">
    <property type="entry name" value="PROKAR_LIPOPROTEIN"/>
    <property type="match status" value="1"/>
</dbReference>
<evidence type="ECO:0000256" key="2">
    <source>
        <dbReference type="ARBA" id="ARBA00023136"/>
    </source>
</evidence>
<evidence type="ECO:0000256" key="3">
    <source>
        <dbReference type="ARBA" id="ARBA00023237"/>
    </source>
</evidence>
<dbReference type="PANTHER" id="PTHR30329:SF21">
    <property type="entry name" value="LIPOPROTEIN YIAD-RELATED"/>
    <property type="match status" value="1"/>
</dbReference>
<dbReference type="Gene3D" id="3.30.1330.60">
    <property type="entry name" value="OmpA-like domain"/>
    <property type="match status" value="1"/>
</dbReference>
<feature type="region of interest" description="Disordered" evidence="5">
    <location>
        <begin position="327"/>
        <end position="347"/>
    </location>
</feature>
<dbReference type="PANTHER" id="PTHR30329">
    <property type="entry name" value="STATOR ELEMENT OF FLAGELLAR MOTOR COMPLEX"/>
    <property type="match status" value="1"/>
</dbReference>
<evidence type="ECO:0000256" key="4">
    <source>
        <dbReference type="PROSITE-ProRule" id="PRU00473"/>
    </source>
</evidence>
<proteinExistence type="predicted"/>
<name>A0ABP6MYE4_9ACTN</name>
<feature type="region of interest" description="Disordered" evidence="5">
    <location>
        <begin position="28"/>
        <end position="83"/>
    </location>
</feature>
<sequence length="408" mass="41585">MTTAFRGSGVRTALLTPLVALALASCGATATGGGDERRSADPPARTTAPATATPQGATATTGGSAAAPGGSAVPVPTGPEPASCPNGTLIPAVEVPAVHADPVVVPAAEIGGETIPAVTIPGVDIPATRIPAQCTQVAPAPGGCLGAASIPPVSIPAVEIPPVEIPGVDAGGIKLDPVRAEGVRAQAVHAQGVSVPEVCQVVPEGGGRVPYVRRDYIRRDYIRRDYIRRDYIRRPPACNERRECIPAVSVPAVSVPAVSIPAVSIPAASLSAYQVGESEAFEGGGSIAFAVKADVLFDFDSAAIKPEAAAELRRIARRITEKAASGATVQVDGHTDARGDDAHNQTLSERRARAVADWLATEGGIPRPRLRARGYGESKPAAPNTKADGSDDPAGRAKNRRVVISTTT</sequence>
<dbReference type="CDD" id="cd07185">
    <property type="entry name" value="OmpA_C-like"/>
    <property type="match status" value="1"/>
</dbReference>
<comment type="subcellular location">
    <subcellularLocation>
        <location evidence="1">Cell outer membrane</location>
    </subcellularLocation>
</comment>
<dbReference type="SUPFAM" id="SSF103088">
    <property type="entry name" value="OmpA-like"/>
    <property type="match status" value="1"/>
</dbReference>
<comment type="caution">
    <text evidence="8">The sequence shown here is derived from an EMBL/GenBank/DDBJ whole genome shotgun (WGS) entry which is preliminary data.</text>
</comment>
<feature type="domain" description="OmpA-like" evidence="7">
    <location>
        <begin position="284"/>
        <end position="408"/>
    </location>
</feature>
<keyword evidence="9" id="KW-1185">Reference proteome</keyword>
<evidence type="ECO:0000313" key="8">
    <source>
        <dbReference type="EMBL" id="GAA3130387.1"/>
    </source>
</evidence>
<dbReference type="InterPro" id="IPR036737">
    <property type="entry name" value="OmpA-like_sf"/>
</dbReference>
<dbReference type="PROSITE" id="PS51123">
    <property type="entry name" value="OMPA_2"/>
    <property type="match status" value="1"/>
</dbReference>
<evidence type="ECO:0000256" key="1">
    <source>
        <dbReference type="ARBA" id="ARBA00004442"/>
    </source>
</evidence>
<protein>
    <recommendedName>
        <fullName evidence="7">OmpA-like domain-containing protein</fullName>
    </recommendedName>
</protein>
<evidence type="ECO:0000256" key="6">
    <source>
        <dbReference type="SAM" id="SignalP"/>
    </source>
</evidence>
<feature type="region of interest" description="Disordered" evidence="5">
    <location>
        <begin position="366"/>
        <end position="408"/>
    </location>
</feature>
<organism evidence="8 9">
    <name type="scientific">Planomonospora alba</name>
    <dbReference type="NCBI Taxonomy" id="161354"/>
    <lineage>
        <taxon>Bacteria</taxon>
        <taxon>Bacillati</taxon>
        <taxon>Actinomycetota</taxon>
        <taxon>Actinomycetes</taxon>
        <taxon>Streptosporangiales</taxon>
        <taxon>Streptosporangiaceae</taxon>
        <taxon>Planomonospora</taxon>
    </lineage>
</organism>
<evidence type="ECO:0000256" key="5">
    <source>
        <dbReference type="SAM" id="MobiDB-lite"/>
    </source>
</evidence>
<evidence type="ECO:0000259" key="7">
    <source>
        <dbReference type="PROSITE" id="PS51123"/>
    </source>
</evidence>
<keyword evidence="2 4" id="KW-0472">Membrane</keyword>
<gene>
    <name evidence="8" type="ORF">GCM10010466_21320</name>
</gene>
<dbReference type="PRINTS" id="PR01021">
    <property type="entry name" value="OMPADOMAIN"/>
</dbReference>
<keyword evidence="6" id="KW-0732">Signal</keyword>
<feature type="compositionally biased region" description="Basic and acidic residues" evidence="5">
    <location>
        <begin position="333"/>
        <end position="347"/>
    </location>
</feature>
<dbReference type="InterPro" id="IPR006664">
    <property type="entry name" value="OMP_bac"/>
</dbReference>
<feature type="signal peptide" evidence="6">
    <location>
        <begin position="1"/>
        <end position="30"/>
    </location>
</feature>